<evidence type="ECO:0000313" key="2">
    <source>
        <dbReference type="EMBL" id="KAL0568227.1"/>
    </source>
</evidence>
<evidence type="ECO:0000256" key="1">
    <source>
        <dbReference type="SAM" id="SignalP"/>
    </source>
</evidence>
<evidence type="ECO:0000313" key="3">
    <source>
        <dbReference type="Proteomes" id="UP001465976"/>
    </source>
</evidence>
<comment type="caution">
    <text evidence="2">The sequence shown here is derived from an EMBL/GenBank/DDBJ whole genome shotgun (WGS) entry which is preliminary data.</text>
</comment>
<proteinExistence type="predicted"/>
<dbReference type="InterPro" id="IPR051288">
    <property type="entry name" value="Serum_paraoxonase/arylesterase"/>
</dbReference>
<name>A0ABR3EZ78_9AGAR</name>
<dbReference type="InterPro" id="IPR011042">
    <property type="entry name" value="6-blade_b-propeller_TolB-like"/>
</dbReference>
<dbReference type="Gene3D" id="2.120.10.30">
    <property type="entry name" value="TolB, C-terminal domain"/>
    <property type="match status" value="1"/>
</dbReference>
<dbReference type="SUPFAM" id="SSF63829">
    <property type="entry name" value="Calcium-dependent phosphotriesterase"/>
    <property type="match status" value="1"/>
</dbReference>
<dbReference type="Proteomes" id="UP001465976">
    <property type="component" value="Unassembled WGS sequence"/>
</dbReference>
<keyword evidence="3" id="KW-1185">Reference proteome</keyword>
<organism evidence="2 3">
    <name type="scientific">Marasmius crinis-equi</name>
    <dbReference type="NCBI Taxonomy" id="585013"/>
    <lineage>
        <taxon>Eukaryota</taxon>
        <taxon>Fungi</taxon>
        <taxon>Dikarya</taxon>
        <taxon>Basidiomycota</taxon>
        <taxon>Agaricomycotina</taxon>
        <taxon>Agaricomycetes</taxon>
        <taxon>Agaricomycetidae</taxon>
        <taxon>Agaricales</taxon>
        <taxon>Marasmiineae</taxon>
        <taxon>Marasmiaceae</taxon>
        <taxon>Marasmius</taxon>
    </lineage>
</organism>
<accession>A0ABR3EZ78</accession>
<dbReference type="PANTHER" id="PTHR11799:SF30">
    <property type="entry name" value="SERUM PARAOXONASE_ARYLESTERASE 2"/>
    <property type="match status" value="1"/>
</dbReference>
<dbReference type="PANTHER" id="PTHR11799">
    <property type="entry name" value="PARAOXONASE"/>
    <property type="match status" value="1"/>
</dbReference>
<sequence>MMRKFLAVAIALLSIQLWKARYGLKNSVLTKPDLPAGYYHAGNYLTQCSALKDEQNGLLKNCEDATFWELHDGAGKLTERKVILSCDAGRREWNTVMGPLDDPEPHGSLWLYTPQSPNNKPARIFLKDYPAGHDFHPLGVEVYPSHAGNASYLYAVNHARHKTVIEQFLLDPAKPTSAKYLQTLTSPMFISPNSIALTSPTSFFVTNDHLITRRLPVIGHFVPLMETLLVLPGGFASHISLGGQTESGTSEVKHSFAAPFIPFANGVALSPGGSQLAIASTGPGQVHIYNITQSSSTPSLSHAHTIHLPFSVDNLAWTSPSEIIVAGHPHFPSLVKFIAMKEPHAPSWVVAIRLNEEASVPVNASAPFDTRAPVSLSAKVPHPPAPYTIETLFQSDGSVFSTSTTGLHDSLTGQLIMSGLYAEDGAMVCKPEVD</sequence>
<feature type="signal peptide" evidence="1">
    <location>
        <begin position="1"/>
        <end position="20"/>
    </location>
</feature>
<keyword evidence="1" id="KW-0732">Signal</keyword>
<protein>
    <recommendedName>
        <fullName evidence="4">Arylesterase</fullName>
    </recommendedName>
</protein>
<feature type="chain" id="PRO_5046302616" description="Arylesterase" evidence="1">
    <location>
        <begin position="21"/>
        <end position="434"/>
    </location>
</feature>
<dbReference type="EMBL" id="JBAHYK010001387">
    <property type="protein sequence ID" value="KAL0568227.1"/>
    <property type="molecule type" value="Genomic_DNA"/>
</dbReference>
<evidence type="ECO:0008006" key="4">
    <source>
        <dbReference type="Google" id="ProtNLM"/>
    </source>
</evidence>
<gene>
    <name evidence="2" type="ORF">V5O48_013765</name>
</gene>
<reference evidence="2 3" key="1">
    <citation type="submission" date="2024-02" db="EMBL/GenBank/DDBJ databases">
        <title>A draft genome for the cacao thread blight pathogen Marasmius crinis-equi.</title>
        <authorList>
            <person name="Cohen S.P."/>
            <person name="Baruah I.K."/>
            <person name="Amoako-Attah I."/>
            <person name="Bukari Y."/>
            <person name="Meinhardt L.W."/>
            <person name="Bailey B.A."/>
        </authorList>
    </citation>
    <scope>NUCLEOTIDE SEQUENCE [LARGE SCALE GENOMIC DNA]</scope>
    <source>
        <strain evidence="2 3">GH-76</strain>
    </source>
</reference>